<comment type="subcellular location">
    <subcellularLocation>
        <location evidence="1">Mitochondrion outer membrane</location>
        <topology evidence="1">Single-pass membrane protein</topology>
    </subcellularLocation>
</comment>
<keyword evidence="12" id="KW-0675">Receptor</keyword>
<evidence type="ECO:0000256" key="14">
    <source>
        <dbReference type="SAM" id="MobiDB-lite"/>
    </source>
</evidence>
<organism evidence="16 17">
    <name type="scientific">Pichia californica</name>
    <dbReference type="NCBI Taxonomy" id="460514"/>
    <lineage>
        <taxon>Eukaryota</taxon>
        <taxon>Fungi</taxon>
        <taxon>Dikarya</taxon>
        <taxon>Ascomycota</taxon>
        <taxon>Saccharomycotina</taxon>
        <taxon>Pichiomycetes</taxon>
        <taxon>Pichiales</taxon>
        <taxon>Pichiaceae</taxon>
        <taxon>Pichia</taxon>
    </lineage>
</organism>
<evidence type="ECO:0000256" key="12">
    <source>
        <dbReference type="ARBA" id="ARBA00023170"/>
    </source>
</evidence>
<evidence type="ECO:0000256" key="8">
    <source>
        <dbReference type="ARBA" id="ARBA00022989"/>
    </source>
</evidence>
<feature type="compositionally biased region" description="Acidic residues" evidence="14">
    <location>
        <begin position="305"/>
        <end position="329"/>
    </location>
</feature>
<comment type="similarity">
    <text evidence="3">Belongs to the MIP18 family.</text>
</comment>
<feature type="region of interest" description="Disordered" evidence="14">
    <location>
        <begin position="296"/>
        <end position="329"/>
    </location>
</feature>
<evidence type="ECO:0000256" key="6">
    <source>
        <dbReference type="ARBA" id="ARBA00022787"/>
    </source>
</evidence>
<dbReference type="PANTHER" id="PTHR12377:SF0">
    <property type="entry name" value="CYTOSOLIC IRON-SULFUR ASSEMBLY COMPONENT 2B"/>
    <property type="match status" value="1"/>
</dbReference>
<dbReference type="Gene3D" id="3.30.300.130">
    <property type="entry name" value="Fe-S cluster assembly (FSCA)"/>
    <property type="match status" value="1"/>
</dbReference>
<keyword evidence="4" id="KW-0813">Transport</keyword>
<evidence type="ECO:0000256" key="13">
    <source>
        <dbReference type="SAM" id="Coils"/>
    </source>
</evidence>
<feature type="coiled-coil region" evidence="13">
    <location>
        <begin position="232"/>
        <end position="259"/>
    </location>
</feature>
<protein>
    <recommendedName>
        <fullName evidence="18">MIP18 family-like domain-containing protein</fullName>
    </recommendedName>
</protein>
<keyword evidence="7" id="KW-0653">Protein transport</keyword>
<keyword evidence="10" id="KW-0496">Mitochondrion</keyword>
<dbReference type="Pfam" id="PF04281">
    <property type="entry name" value="Tom22"/>
    <property type="match status" value="1"/>
</dbReference>
<reference evidence="16" key="1">
    <citation type="submission" date="2020-11" db="EMBL/GenBank/DDBJ databases">
        <title>Kefir isolates.</title>
        <authorList>
            <person name="Marcisauskas S."/>
            <person name="Kim Y."/>
            <person name="Blasche S."/>
        </authorList>
    </citation>
    <scope>NUCLEOTIDE SEQUENCE</scope>
    <source>
        <strain evidence="16">Olga-1</strain>
    </source>
</reference>
<feature type="region of interest" description="Disordered" evidence="14">
    <location>
        <begin position="1"/>
        <end position="37"/>
    </location>
</feature>
<evidence type="ECO:0000313" key="17">
    <source>
        <dbReference type="Proteomes" id="UP000697127"/>
    </source>
</evidence>
<proteinExistence type="inferred from homology"/>
<keyword evidence="17" id="KW-1185">Reference proteome</keyword>
<evidence type="ECO:0000256" key="2">
    <source>
        <dbReference type="ARBA" id="ARBA00009874"/>
    </source>
</evidence>
<dbReference type="Gene3D" id="6.10.250.1280">
    <property type="match status" value="1"/>
</dbReference>
<keyword evidence="13" id="KW-0175">Coiled coil</keyword>
<evidence type="ECO:0000256" key="11">
    <source>
        <dbReference type="ARBA" id="ARBA00023136"/>
    </source>
</evidence>
<evidence type="ECO:0000256" key="5">
    <source>
        <dbReference type="ARBA" id="ARBA00022692"/>
    </source>
</evidence>
<dbReference type="CDD" id="cd22884">
    <property type="entry name" value="TOM22"/>
    <property type="match status" value="1"/>
</dbReference>
<evidence type="ECO:0000256" key="1">
    <source>
        <dbReference type="ARBA" id="ARBA00004572"/>
    </source>
</evidence>
<dbReference type="GO" id="GO:0006886">
    <property type="term" value="P:intracellular protein transport"/>
    <property type="evidence" value="ECO:0007669"/>
    <property type="project" value="InterPro"/>
</dbReference>
<dbReference type="SUPFAM" id="SSF117916">
    <property type="entry name" value="Fe-S cluster assembly (FSCA) domain-like"/>
    <property type="match status" value="1"/>
</dbReference>
<keyword evidence="9" id="KW-0811">Translocation</keyword>
<dbReference type="Proteomes" id="UP000697127">
    <property type="component" value="Unassembled WGS sequence"/>
</dbReference>
<evidence type="ECO:0000256" key="15">
    <source>
        <dbReference type="SAM" id="Phobius"/>
    </source>
</evidence>
<evidence type="ECO:0000256" key="9">
    <source>
        <dbReference type="ARBA" id="ARBA00023010"/>
    </source>
</evidence>
<gene>
    <name evidence="16" type="ORF">C6P40_002726</name>
</gene>
<keyword evidence="5 15" id="KW-0812">Transmembrane</keyword>
<evidence type="ECO:0000256" key="4">
    <source>
        <dbReference type="ARBA" id="ARBA00022448"/>
    </source>
</evidence>
<evidence type="ECO:0008006" key="18">
    <source>
        <dbReference type="Google" id="ProtNLM"/>
    </source>
</evidence>
<dbReference type="GO" id="GO:0005741">
    <property type="term" value="C:mitochondrial outer membrane"/>
    <property type="evidence" value="ECO:0007669"/>
    <property type="project" value="UniProtKB-SubCell"/>
</dbReference>
<keyword evidence="8 15" id="KW-1133">Transmembrane helix</keyword>
<accession>A0A9P7BGU1</accession>
<dbReference type="PANTHER" id="PTHR12377">
    <property type="entry name" value="CYTOSOLIC IRON-SULFUR ASSEMBLY COMPONENT 2B-RELATED"/>
    <property type="match status" value="1"/>
</dbReference>
<dbReference type="EMBL" id="PUHW01000030">
    <property type="protein sequence ID" value="KAG0690481.1"/>
    <property type="molecule type" value="Genomic_DNA"/>
</dbReference>
<dbReference type="InterPro" id="IPR039796">
    <property type="entry name" value="MIP18"/>
</dbReference>
<feature type="transmembrane region" description="Helical" evidence="15">
    <location>
        <begin position="374"/>
        <end position="394"/>
    </location>
</feature>
<evidence type="ECO:0000256" key="3">
    <source>
        <dbReference type="ARBA" id="ARBA00010381"/>
    </source>
</evidence>
<comment type="similarity">
    <text evidence="2">Belongs to the Tom22 family.</text>
</comment>
<evidence type="ECO:0000313" key="16">
    <source>
        <dbReference type="EMBL" id="KAG0690481.1"/>
    </source>
</evidence>
<keyword evidence="6" id="KW-1000">Mitochondrion outer membrane</keyword>
<name>A0A9P7BGU1_9ASCO</name>
<evidence type="ECO:0000256" key="10">
    <source>
        <dbReference type="ARBA" id="ARBA00023128"/>
    </source>
</evidence>
<evidence type="ECO:0000256" key="7">
    <source>
        <dbReference type="ARBA" id="ARBA00022927"/>
    </source>
</evidence>
<dbReference type="AlphaFoldDB" id="A0A9P7BGU1"/>
<comment type="caution">
    <text evidence="16">The sequence shown here is derived from an EMBL/GenBank/DDBJ whole genome shotgun (WGS) entry which is preliminary data.</text>
</comment>
<keyword evidence="11 15" id="KW-0472">Membrane</keyword>
<dbReference type="GO" id="GO:0051604">
    <property type="term" value="P:protein maturation"/>
    <property type="evidence" value="ECO:0007669"/>
    <property type="project" value="InterPro"/>
</dbReference>
<dbReference type="InterPro" id="IPR005683">
    <property type="entry name" value="Tom22"/>
</dbReference>
<sequence length="428" mass="46899">MTDDEPINANPQVKDISQLPTRQNKNGGGDAGNNNDIHLPHIEYRQKLTSKISKYSFNKNKDKDIVLSDADIEDIVDNEEEEEDDDDIEPVDSQEVYDLISSISDPEHPLSLGQLSVVNLGDIHVRHPNFETGRVGEVNVQITPTITHCSLATLIGLGIRVRLDRSIDKSYRIGIYVKEGTHQSEGQVNKQLNDKERVCAACENPQLYNKVKQTAINRMSEAQAAYTPQEVEAALEQAVASAEAQIEDLIAQEGDVEEKAAIEAESEEIAEELVAEAAAEAEAEAVAEAVLEEAVAEAEKQLASTEDDEEDEDEDDEDDSDYDDDDFDPADETVFERIEALKDIFSPKQREFFSNSVSNIVSGSKYLTLNFGSALWYIATTSMLVGVPLAVAILNETQLTELEKELNGAGLGVPAPAAPAAPVVEEKK</sequence>
<dbReference type="InterPro" id="IPR034904">
    <property type="entry name" value="FSCA_dom_sf"/>
</dbReference>